<evidence type="ECO:0000313" key="3">
    <source>
        <dbReference type="Proteomes" id="UP000753724"/>
    </source>
</evidence>
<accession>A0ABW9XHV0</accession>
<protein>
    <submittedName>
        <fullName evidence="2">Antibiotic biosynthesis monooxygenase</fullName>
    </submittedName>
</protein>
<keyword evidence="3" id="KW-1185">Reference proteome</keyword>
<comment type="caution">
    <text evidence="2">The sequence shown here is derived from an EMBL/GenBank/DDBJ whole genome shotgun (WGS) entry which is preliminary data.</text>
</comment>
<feature type="domain" description="ABM" evidence="1">
    <location>
        <begin position="2"/>
        <end position="90"/>
    </location>
</feature>
<evidence type="ECO:0000259" key="1">
    <source>
        <dbReference type="PROSITE" id="PS51725"/>
    </source>
</evidence>
<dbReference type="PROSITE" id="PS51725">
    <property type="entry name" value="ABM"/>
    <property type="match status" value="1"/>
</dbReference>
<evidence type="ECO:0000313" key="2">
    <source>
        <dbReference type="EMBL" id="NBC38071.1"/>
    </source>
</evidence>
<organism evidence="2 3">
    <name type="scientific">Novosphingobium ovatum</name>
    <dbReference type="NCBI Taxonomy" id="1908523"/>
    <lineage>
        <taxon>Bacteria</taxon>
        <taxon>Pseudomonadati</taxon>
        <taxon>Pseudomonadota</taxon>
        <taxon>Alphaproteobacteria</taxon>
        <taxon>Sphingomonadales</taxon>
        <taxon>Sphingomonadaceae</taxon>
        <taxon>Novosphingobium</taxon>
    </lineage>
</organism>
<keyword evidence="2" id="KW-0503">Monooxygenase</keyword>
<proteinExistence type="predicted"/>
<dbReference type="GO" id="GO:0004497">
    <property type="term" value="F:monooxygenase activity"/>
    <property type="evidence" value="ECO:0007669"/>
    <property type="project" value="UniProtKB-KW"/>
</dbReference>
<dbReference type="Gene3D" id="3.30.70.100">
    <property type="match status" value="1"/>
</dbReference>
<dbReference type="Pfam" id="PF03992">
    <property type="entry name" value="ABM"/>
    <property type="match status" value="1"/>
</dbReference>
<dbReference type="EMBL" id="JAAAPO010000008">
    <property type="protein sequence ID" value="NBC38071.1"/>
    <property type="molecule type" value="Genomic_DNA"/>
</dbReference>
<gene>
    <name evidence="2" type="ORF">GTZ99_16090</name>
</gene>
<dbReference type="InterPro" id="IPR007138">
    <property type="entry name" value="ABM_dom"/>
</dbReference>
<sequence length="99" mass="10527">MIVIAGTLKIAADEVHGLYAALTSLVPATLQEEGCMDYHFAIKDASEGTILVYERWRDAACLAAHLAAPQIGAVLGSWGSKIAMDVLKFDATNPRGPLD</sequence>
<dbReference type="RefSeq" id="WP_161720731.1">
    <property type="nucleotide sequence ID" value="NZ_JAAAPO010000008.1"/>
</dbReference>
<reference evidence="3" key="1">
    <citation type="submission" date="2020-01" db="EMBL/GenBank/DDBJ databases">
        <title>Sphingomonas sp. strain CSW-10.</title>
        <authorList>
            <person name="Chen W.-M."/>
        </authorList>
    </citation>
    <scope>NUCLEOTIDE SEQUENCE [LARGE SCALE GENOMIC DNA]</scope>
    <source>
        <strain evidence="3">FSY-8</strain>
    </source>
</reference>
<dbReference type="Proteomes" id="UP000753724">
    <property type="component" value="Unassembled WGS sequence"/>
</dbReference>
<dbReference type="InterPro" id="IPR011008">
    <property type="entry name" value="Dimeric_a/b-barrel"/>
</dbReference>
<dbReference type="SUPFAM" id="SSF54909">
    <property type="entry name" value="Dimeric alpha+beta barrel"/>
    <property type="match status" value="1"/>
</dbReference>
<keyword evidence="2" id="KW-0560">Oxidoreductase</keyword>
<name>A0ABW9XHV0_9SPHN</name>